<protein>
    <submittedName>
        <fullName evidence="2">Uncharacterized protein LOC135194575</fullName>
    </submittedName>
</protein>
<organism evidence="1 2">
    <name type="scientific">Vanessa tameamea</name>
    <name type="common">Kamehameha butterfly</name>
    <dbReference type="NCBI Taxonomy" id="334116"/>
    <lineage>
        <taxon>Eukaryota</taxon>
        <taxon>Metazoa</taxon>
        <taxon>Ecdysozoa</taxon>
        <taxon>Arthropoda</taxon>
        <taxon>Hexapoda</taxon>
        <taxon>Insecta</taxon>
        <taxon>Pterygota</taxon>
        <taxon>Neoptera</taxon>
        <taxon>Endopterygota</taxon>
        <taxon>Lepidoptera</taxon>
        <taxon>Glossata</taxon>
        <taxon>Ditrysia</taxon>
        <taxon>Papilionoidea</taxon>
        <taxon>Nymphalidae</taxon>
        <taxon>Nymphalinae</taxon>
        <taxon>Vanessa</taxon>
    </lineage>
</organism>
<reference evidence="2" key="1">
    <citation type="submission" date="2025-08" db="UniProtKB">
        <authorList>
            <consortium name="RefSeq"/>
        </authorList>
    </citation>
    <scope>IDENTIFICATION</scope>
    <source>
        <tissue evidence="2">Whole body</tissue>
    </source>
</reference>
<name>A0ABM4AY87_VANTA</name>
<dbReference type="RefSeq" id="XP_064076260.1">
    <property type="nucleotide sequence ID" value="XM_064220190.1"/>
</dbReference>
<dbReference type="GeneID" id="135194575"/>
<gene>
    <name evidence="2" type="primary">LOC135194575</name>
</gene>
<evidence type="ECO:0000313" key="2">
    <source>
        <dbReference type="RefSeq" id="XP_064076260.1"/>
    </source>
</evidence>
<sequence>MSSSDSDSSETCSNPELKMEFDLKTACSLIPVMNNNENSIKGIIDSIEMYLDMLSSSGQKLLITFVLKSRLSQNAKLRMLPEYSSTKNLIKDLKNKLLVKKSPTAIQSRLQTVSQGYRTIEHFGTEIENLFADLTIAQADGDAEKYEILKPINERFAIQRFSDGLRNSRLSTIIAARNYKHLNEAIQAAKDEEPCQLGTGTALAQFTDYVNNRLNEGKFVAAIFIDYKKAFDTLEHDVLLQAMQECGIRGPVNRWFKCYLENRYLCTTIDGTTGDDVRVTLGVPTGSLNVLTRKVFGQDVCQGL</sequence>
<keyword evidence="1" id="KW-1185">Reference proteome</keyword>
<proteinExistence type="predicted"/>
<dbReference type="PANTHER" id="PTHR33332">
    <property type="entry name" value="REVERSE TRANSCRIPTASE DOMAIN-CONTAINING PROTEIN"/>
    <property type="match status" value="1"/>
</dbReference>
<dbReference type="InterPro" id="IPR043502">
    <property type="entry name" value="DNA/RNA_pol_sf"/>
</dbReference>
<evidence type="ECO:0000313" key="1">
    <source>
        <dbReference type="Proteomes" id="UP001652626"/>
    </source>
</evidence>
<dbReference type="Proteomes" id="UP001652626">
    <property type="component" value="Chromosome W"/>
</dbReference>
<dbReference type="SUPFAM" id="SSF56672">
    <property type="entry name" value="DNA/RNA polymerases"/>
    <property type="match status" value="1"/>
</dbReference>
<accession>A0ABM4AY87</accession>